<reference evidence="2" key="1">
    <citation type="submission" date="2022-01" db="EMBL/GenBank/DDBJ databases">
        <authorList>
            <person name="Criscuolo A."/>
        </authorList>
    </citation>
    <scope>NUCLEOTIDE SEQUENCE</scope>
    <source>
        <strain evidence="2">CIP111892</strain>
    </source>
</reference>
<feature type="transmembrane region" description="Helical" evidence="1">
    <location>
        <begin position="21"/>
        <end position="47"/>
    </location>
</feature>
<evidence type="ECO:0000313" key="3">
    <source>
        <dbReference type="Proteomes" id="UP000838324"/>
    </source>
</evidence>
<dbReference type="RefSeq" id="WP_236335816.1">
    <property type="nucleotide sequence ID" value="NZ_CAKMMG010000006.1"/>
</dbReference>
<feature type="transmembrane region" description="Helical" evidence="1">
    <location>
        <begin position="140"/>
        <end position="158"/>
    </location>
</feature>
<keyword evidence="3" id="KW-1185">Reference proteome</keyword>
<sequence length="169" mass="19273">MGKLIPGQQGMRLSPDHPKGLGGWLVLVQIGLYLTLISTVLTIFQFFTTTFGSETWDKLTTPGEGDYHTLWRPTLLFEVIANIVIVLLVAYLLILLYNKKSVFPRWLIFFYLGNLLVLIVDAVLLSNIPSSDEWVSGNRVQDIARTLLTCLIWITYVLRSKRVRNTFVE</sequence>
<evidence type="ECO:0000256" key="1">
    <source>
        <dbReference type="SAM" id="Phobius"/>
    </source>
</evidence>
<proteinExistence type="predicted"/>
<dbReference type="Pfam" id="PF10754">
    <property type="entry name" value="DUF2569"/>
    <property type="match status" value="1"/>
</dbReference>
<gene>
    <name evidence="2" type="ORF">PAECIP111892_04014</name>
</gene>
<protein>
    <recommendedName>
        <fullName evidence="4">DUF2569 domain-containing protein</fullName>
    </recommendedName>
</protein>
<evidence type="ECO:0008006" key="4">
    <source>
        <dbReference type="Google" id="ProtNLM"/>
    </source>
</evidence>
<evidence type="ECO:0000313" key="2">
    <source>
        <dbReference type="EMBL" id="CAH1214365.1"/>
    </source>
</evidence>
<dbReference type="Proteomes" id="UP000838324">
    <property type="component" value="Unassembled WGS sequence"/>
</dbReference>
<organism evidence="2 3">
    <name type="scientific">Paenibacillus auburnensis</name>
    <dbReference type="NCBI Taxonomy" id="2905649"/>
    <lineage>
        <taxon>Bacteria</taxon>
        <taxon>Bacillati</taxon>
        <taxon>Bacillota</taxon>
        <taxon>Bacilli</taxon>
        <taxon>Bacillales</taxon>
        <taxon>Paenibacillaceae</taxon>
        <taxon>Paenibacillus</taxon>
    </lineage>
</organism>
<name>A0ABM9CH73_9BACL</name>
<comment type="caution">
    <text evidence="2">The sequence shown here is derived from an EMBL/GenBank/DDBJ whole genome shotgun (WGS) entry which is preliminary data.</text>
</comment>
<accession>A0ABM9CH73</accession>
<dbReference type="InterPro" id="IPR019690">
    <property type="entry name" value="DUF2569"/>
</dbReference>
<feature type="transmembrane region" description="Helical" evidence="1">
    <location>
        <begin position="108"/>
        <end position="128"/>
    </location>
</feature>
<feature type="transmembrane region" description="Helical" evidence="1">
    <location>
        <begin position="75"/>
        <end position="96"/>
    </location>
</feature>
<keyword evidence="1" id="KW-0812">Transmembrane</keyword>
<keyword evidence="1" id="KW-0472">Membrane</keyword>
<dbReference type="EMBL" id="CAKMMG010000006">
    <property type="protein sequence ID" value="CAH1214365.1"/>
    <property type="molecule type" value="Genomic_DNA"/>
</dbReference>
<keyword evidence="1" id="KW-1133">Transmembrane helix</keyword>